<evidence type="ECO:0000256" key="2">
    <source>
        <dbReference type="ARBA" id="ARBA00022801"/>
    </source>
</evidence>
<dbReference type="Proteomes" id="UP000360750">
    <property type="component" value="Unassembled WGS sequence"/>
</dbReference>
<dbReference type="EC" id="3.1.1.3" evidence="6"/>
<evidence type="ECO:0000313" key="7">
    <source>
        <dbReference type="Proteomes" id="UP000360750"/>
    </source>
</evidence>
<name>A0ABD7V6W0_9ACTN</name>
<protein>
    <submittedName>
        <fullName evidence="6">Lipase 2</fullName>
        <ecNumber evidence="6">3.1.1.3</ecNumber>
    </submittedName>
</protein>
<keyword evidence="2 6" id="KW-0378">Hydrolase</keyword>
<dbReference type="SUPFAM" id="SSF53474">
    <property type="entry name" value="alpha/beta-Hydrolases"/>
    <property type="match status" value="1"/>
</dbReference>
<feature type="domain" description="Alpha/beta hydrolase fold-3" evidence="5">
    <location>
        <begin position="110"/>
        <end position="314"/>
    </location>
</feature>
<dbReference type="Pfam" id="PF07859">
    <property type="entry name" value="Abhydrolase_3"/>
    <property type="match status" value="1"/>
</dbReference>
<evidence type="ECO:0000256" key="4">
    <source>
        <dbReference type="SAM" id="MobiDB-lite"/>
    </source>
</evidence>
<comment type="caution">
    <text evidence="6">The sequence shown here is derived from an EMBL/GenBank/DDBJ whole genome shotgun (WGS) entry which is preliminary data.</text>
</comment>
<dbReference type="PROSITE" id="PS01174">
    <property type="entry name" value="LIPASE_GDXG_SER"/>
    <property type="match status" value="1"/>
</dbReference>
<comment type="similarity">
    <text evidence="1">Belongs to the 'GDXG' lipolytic enzyme family.</text>
</comment>
<evidence type="ECO:0000313" key="6">
    <source>
        <dbReference type="EMBL" id="VFA89666.1"/>
    </source>
</evidence>
<proteinExistence type="inferred from homology"/>
<dbReference type="InterPro" id="IPR013094">
    <property type="entry name" value="AB_hydrolase_3"/>
</dbReference>
<feature type="compositionally biased region" description="Polar residues" evidence="4">
    <location>
        <begin position="7"/>
        <end position="28"/>
    </location>
</feature>
<feature type="region of interest" description="Disordered" evidence="4">
    <location>
        <begin position="1"/>
        <end position="30"/>
    </location>
</feature>
<dbReference type="AlphaFoldDB" id="A0ABD7V6W0"/>
<evidence type="ECO:0000259" key="5">
    <source>
        <dbReference type="Pfam" id="PF07859"/>
    </source>
</evidence>
<dbReference type="InterPro" id="IPR029058">
    <property type="entry name" value="AB_hydrolase_fold"/>
</dbReference>
<accession>A0ABD7V6W0</accession>
<organism evidence="6 7">
    <name type="scientific">Gordonia paraffinivorans</name>
    <dbReference type="NCBI Taxonomy" id="175628"/>
    <lineage>
        <taxon>Bacteria</taxon>
        <taxon>Bacillati</taxon>
        <taxon>Actinomycetota</taxon>
        <taxon>Actinomycetes</taxon>
        <taxon>Mycobacteriales</taxon>
        <taxon>Gordoniaceae</taxon>
        <taxon>Gordonia</taxon>
    </lineage>
</organism>
<dbReference type="PANTHER" id="PTHR48081:SF8">
    <property type="entry name" value="ALPHA_BETA HYDROLASE FOLD-3 DOMAIN-CONTAINING PROTEIN-RELATED"/>
    <property type="match status" value="1"/>
</dbReference>
<gene>
    <name evidence="6" type="primary">lip2_2</name>
    <name evidence="6" type="ORF">NCTC8139_03234</name>
</gene>
<dbReference type="PANTHER" id="PTHR48081">
    <property type="entry name" value="AB HYDROLASE SUPERFAMILY PROTEIN C4A8.06C"/>
    <property type="match status" value="1"/>
</dbReference>
<dbReference type="InterPro" id="IPR033140">
    <property type="entry name" value="Lipase_GDXG_put_SER_AS"/>
</dbReference>
<dbReference type="EMBL" id="CAACYD010000007">
    <property type="protein sequence ID" value="VFA89666.1"/>
    <property type="molecule type" value="Genomic_DNA"/>
</dbReference>
<feature type="active site" evidence="3">
    <location>
        <position position="188"/>
    </location>
</feature>
<dbReference type="Gene3D" id="3.40.50.1820">
    <property type="entry name" value="alpha/beta hydrolase"/>
    <property type="match status" value="1"/>
</dbReference>
<dbReference type="InterPro" id="IPR050300">
    <property type="entry name" value="GDXG_lipolytic_enzyme"/>
</dbReference>
<evidence type="ECO:0000256" key="3">
    <source>
        <dbReference type="PROSITE-ProRule" id="PRU10038"/>
    </source>
</evidence>
<reference evidence="6 7" key="1">
    <citation type="submission" date="2019-02" db="EMBL/GenBank/DDBJ databases">
        <authorList>
            <consortium name="Pathogen Informatics"/>
        </authorList>
    </citation>
    <scope>NUCLEOTIDE SEQUENCE [LARGE SCALE GENOMIC DNA]</scope>
    <source>
        <strain evidence="6 7">3012STDY6756503</strain>
    </source>
</reference>
<dbReference type="GO" id="GO:0004806">
    <property type="term" value="F:triacylglycerol lipase activity"/>
    <property type="evidence" value="ECO:0007669"/>
    <property type="project" value="UniProtKB-EC"/>
</dbReference>
<evidence type="ECO:0000256" key="1">
    <source>
        <dbReference type="ARBA" id="ARBA00010515"/>
    </source>
</evidence>
<sequence length="338" mass="36132">MSEPDSVLSQENAAGQNTAEQNATGQSVRRTDLHPDVEAMLSVLESGFPDVTAHDPAELREIIVSRRAPLTRLPDMKTARDLTIDGPGGDLGLRVYVPHGTGDAGPRPVIVFAHGGGFVFCDLDSHDEFCRSMADAVDAIVVAVDYRLAPEHPAPAAMEDVYRAVCWAADNIADLGGDPARIAVAGDSAGGNLAATVSIAARDRGGPALCAQILLYPVIDDDFDTESYRRYGVGYYNSAKAMRWYWDQYAPSGRDDPLVVPTRADSLAGLPPAVVATAELDPPCSSGEDYARALSDAGVRVIAHRFDGLFHGFLTFPQLSLTPPARQKVWQMASEILA</sequence>